<sequence length="130" mass="14971">MRKILLKYVSLFMLLFLFGTELFGLESDSRGVVGNEVCVEGEKDDSTLSTAEIDHGWAIERSLVFSQQEISFSGNREHISLLYYRNIQLSSLKIDVALSEKILSQENFNTLLELRHQEGFYVYQLCKIII</sequence>
<dbReference type="Proteomes" id="UP000031980">
    <property type="component" value="Unassembled WGS sequence"/>
</dbReference>
<evidence type="ECO:0000313" key="3">
    <source>
        <dbReference type="Proteomes" id="UP000031937"/>
    </source>
</evidence>
<accession>A0A0C3ND62</accession>
<dbReference type="EMBL" id="JPIT01000007">
    <property type="protein sequence ID" value="KIO47308.1"/>
    <property type="molecule type" value="Genomic_DNA"/>
</dbReference>
<name>A0A0C3ND62_9PORP</name>
<dbReference type="AlphaFoldDB" id="A0A0C3ND62"/>
<gene>
    <name evidence="1" type="ORF">BA92_11650</name>
    <name evidence="2" type="ORF">IE90_01600</name>
</gene>
<evidence type="ECO:0000313" key="2">
    <source>
        <dbReference type="EMBL" id="KIO47308.1"/>
    </source>
</evidence>
<dbReference type="RefSeq" id="WP_041502128.1">
    <property type="nucleotide sequence ID" value="NZ_JPIT01000007.1"/>
</dbReference>
<evidence type="ECO:0000313" key="1">
    <source>
        <dbReference type="EMBL" id="KIO44032.1"/>
    </source>
</evidence>
<protein>
    <submittedName>
        <fullName evidence="1">Uncharacterized protein</fullName>
    </submittedName>
</protein>
<proteinExistence type="predicted"/>
<dbReference type="OrthoDB" id="1098780at2"/>
<keyword evidence="4" id="KW-1185">Reference proteome</keyword>
<reference evidence="2 3" key="2">
    <citation type="submission" date="2014-07" db="EMBL/GenBank/DDBJ databases">
        <title>Porphyromonadaceae bacterium OUH 334697 = ATCC BAA-2682 = DSM 28341 draft genome.</title>
        <authorList>
            <person name="Sydenham T.V."/>
            <person name="Hasman H."/>
            <person name="Justesen U.S."/>
        </authorList>
    </citation>
    <scope>NUCLEOTIDE SEQUENCE [LARGE SCALE GENOMIC DNA]</scope>
    <source>
        <strain evidence="2 3">OUH 334697</strain>
    </source>
</reference>
<dbReference type="EMBL" id="JPIU01000040">
    <property type="protein sequence ID" value="KIO44032.1"/>
    <property type="molecule type" value="Genomic_DNA"/>
</dbReference>
<dbReference type="Proteomes" id="UP000031937">
    <property type="component" value="Unassembled WGS sequence"/>
</dbReference>
<evidence type="ECO:0000313" key="4">
    <source>
        <dbReference type="Proteomes" id="UP000031980"/>
    </source>
</evidence>
<organism evidence="1 4">
    <name type="scientific">Sanguibacteroides justesenii</name>
    <dbReference type="NCBI Taxonomy" id="1547597"/>
    <lineage>
        <taxon>Bacteria</taxon>
        <taxon>Pseudomonadati</taxon>
        <taxon>Bacteroidota</taxon>
        <taxon>Bacteroidia</taxon>
        <taxon>Bacteroidales</taxon>
        <taxon>Porphyromonadaceae</taxon>
        <taxon>Sanguibacteroides</taxon>
    </lineage>
</organism>
<reference evidence="1 4" key="1">
    <citation type="submission" date="2014-07" db="EMBL/GenBank/DDBJ databases">
        <title>Porphyromonadaceae bacterium OUH 308042 = ATCC BAA-2681 = DSM 28342 draft genome.</title>
        <authorList>
            <person name="Sydenham T.V."/>
            <person name="Hasman H."/>
            <person name="Justensen U.S."/>
        </authorList>
    </citation>
    <scope>NUCLEOTIDE SEQUENCE [LARGE SCALE GENOMIC DNA]</scope>
    <source>
        <strain evidence="1 4">OUH 308042</strain>
    </source>
</reference>
<comment type="caution">
    <text evidence="1">The sequence shown here is derived from an EMBL/GenBank/DDBJ whole genome shotgun (WGS) entry which is preliminary data.</text>
</comment>